<evidence type="ECO:0000313" key="6">
    <source>
        <dbReference type="Proteomes" id="UP001596470"/>
    </source>
</evidence>
<dbReference type="PANTHER" id="PTHR11104">
    <property type="entry name" value="AMINOGLYCOSIDE N3-ACETYLTRANSFERASE"/>
    <property type="match status" value="1"/>
</dbReference>
<gene>
    <name evidence="5" type="primary">aac(3)</name>
    <name evidence="5" type="ORF">ACFQS3_12010</name>
</gene>
<dbReference type="Proteomes" id="UP001596470">
    <property type="component" value="Unassembled WGS sequence"/>
</dbReference>
<keyword evidence="4" id="KW-0046">Antibiotic resistance</keyword>
<comment type="similarity">
    <text evidence="1 4">Belongs to the antibiotic N-acetyltransferase family.</text>
</comment>
<dbReference type="Pfam" id="PF02522">
    <property type="entry name" value="Antibiotic_NAT"/>
    <property type="match status" value="1"/>
</dbReference>
<evidence type="ECO:0000256" key="3">
    <source>
        <dbReference type="ARBA" id="ARBA00023315"/>
    </source>
</evidence>
<accession>A0ABW2D6D9</accession>
<sequence length="267" mass="27884">MSAPVHTRTSLAADLRGLGIAAGDTVMAHAAFKKAGTVLGGPDALVDAILDAAGPGGTLLSYQDWEPGAEIWDGDGRVREEFRDHVPPYDPATARSAPYIGLLAATVGTRKGVLRSGNPGAAVAALGARAQEFTADHPLDYGYGEGSPLARLVAVGGKVLMVGAPLDTMTLLHHAEHLADLPGKRVIRMEYPLATPHGTEWRTVEEFDTCDPVVSAAPEDYFGTIVADYLATGASARGIVGDADGVVAEAAEIVPFAVAWMEERYGR</sequence>
<evidence type="ECO:0000313" key="5">
    <source>
        <dbReference type="EMBL" id="MFC6957922.1"/>
    </source>
</evidence>
<protein>
    <recommendedName>
        <fullName evidence="4">Aminoglycoside N(3)-acetyltransferase</fullName>
        <ecNumber evidence="4">2.3.1.-</ecNumber>
    </recommendedName>
</protein>
<evidence type="ECO:0000256" key="4">
    <source>
        <dbReference type="RuleBase" id="RU365031"/>
    </source>
</evidence>
<dbReference type="InterPro" id="IPR028345">
    <property type="entry name" value="Antibiotic_NAT-like"/>
</dbReference>
<keyword evidence="3 4" id="KW-0012">Acyltransferase</keyword>
<keyword evidence="2 4" id="KW-0808">Transferase</keyword>
<proteinExistence type="inferred from homology"/>
<comment type="caution">
    <text evidence="5">The sequence shown here is derived from an EMBL/GenBank/DDBJ whole genome shotgun (WGS) entry which is preliminary data.</text>
</comment>
<evidence type="ECO:0000256" key="2">
    <source>
        <dbReference type="ARBA" id="ARBA00022679"/>
    </source>
</evidence>
<dbReference type="PANTHER" id="PTHR11104:SF0">
    <property type="entry name" value="SPBETA PROPHAGE-DERIVED AMINOGLYCOSIDE N(3')-ACETYLTRANSFERASE-LIKE PROTEIN YOKD"/>
    <property type="match status" value="1"/>
</dbReference>
<keyword evidence="6" id="KW-1185">Reference proteome</keyword>
<dbReference type="RefSeq" id="WP_382350339.1">
    <property type="nucleotide sequence ID" value="NZ_JBHMBP010000002.1"/>
</dbReference>
<comment type="catalytic activity">
    <reaction evidence="4">
        <text>a 2-deoxystreptamine antibiotic + acetyl-CoA = an N(3)-acetyl-2-deoxystreptamine antibiotic + CoA + H(+)</text>
        <dbReference type="Rhea" id="RHEA:12665"/>
        <dbReference type="ChEBI" id="CHEBI:15378"/>
        <dbReference type="ChEBI" id="CHEBI:57287"/>
        <dbReference type="ChEBI" id="CHEBI:57288"/>
        <dbReference type="ChEBI" id="CHEBI:57921"/>
        <dbReference type="ChEBI" id="CHEBI:77452"/>
        <dbReference type="EC" id="2.3.1.81"/>
    </reaction>
</comment>
<dbReference type="SUPFAM" id="SSF110710">
    <property type="entry name" value="TTHA0583/YokD-like"/>
    <property type="match status" value="1"/>
</dbReference>
<reference evidence="6" key="1">
    <citation type="journal article" date="2019" name="Int. J. Syst. Evol. Microbiol.">
        <title>The Global Catalogue of Microorganisms (GCM) 10K type strain sequencing project: providing services to taxonomists for standard genome sequencing and annotation.</title>
        <authorList>
            <consortium name="The Broad Institute Genomics Platform"/>
            <consortium name="The Broad Institute Genome Sequencing Center for Infectious Disease"/>
            <person name="Wu L."/>
            <person name="Ma J."/>
        </authorList>
    </citation>
    <scope>NUCLEOTIDE SEQUENCE [LARGE SCALE GENOMIC DNA]</scope>
    <source>
        <strain evidence="6">KACC 12634</strain>
    </source>
</reference>
<evidence type="ECO:0000256" key="1">
    <source>
        <dbReference type="ARBA" id="ARBA00006383"/>
    </source>
</evidence>
<dbReference type="NCBIfam" id="NF033082">
    <property type="entry name" value="AAC_3"/>
    <property type="match status" value="1"/>
</dbReference>
<organism evidence="5 6">
    <name type="scientific">Glycomyces mayteni</name>
    <dbReference type="NCBI Taxonomy" id="543887"/>
    <lineage>
        <taxon>Bacteria</taxon>
        <taxon>Bacillati</taxon>
        <taxon>Actinomycetota</taxon>
        <taxon>Actinomycetes</taxon>
        <taxon>Glycomycetales</taxon>
        <taxon>Glycomycetaceae</taxon>
        <taxon>Glycomyces</taxon>
    </lineage>
</organism>
<name>A0ABW2D6D9_9ACTN</name>
<dbReference type="EMBL" id="JBHSYS010000002">
    <property type="protein sequence ID" value="MFC6957922.1"/>
    <property type="molecule type" value="Genomic_DNA"/>
</dbReference>
<dbReference type="InterPro" id="IPR003679">
    <property type="entry name" value="Amioglycoside_AcTrfase"/>
</dbReference>
<dbReference type="EC" id="2.3.1.-" evidence="4"/>